<protein>
    <submittedName>
        <fullName evidence="3">Uncharacterized protein LOC113792714</fullName>
    </submittedName>
</protein>
<gene>
    <name evidence="3" type="primary">LOC113792714</name>
</gene>
<evidence type="ECO:0000256" key="1">
    <source>
        <dbReference type="SAM" id="MobiDB-lite"/>
    </source>
</evidence>
<feature type="region of interest" description="Disordered" evidence="1">
    <location>
        <begin position="1"/>
        <end position="52"/>
    </location>
</feature>
<keyword evidence="2" id="KW-1185">Reference proteome</keyword>
<dbReference type="KEGG" id="dpte:113792714"/>
<proteinExistence type="predicted"/>
<dbReference type="RefSeq" id="XP_027198437.1">
    <property type="nucleotide sequence ID" value="XM_027342636.1"/>
</dbReference>
<dbReference type="InParanoid" id="A0A6P6XYR9"/>
<accession>A0A6P6XYR9</accession>
<feature type="compositionally biased region" description="Low complexity" evidence="1">
    <location>
        <begin position="41"/>
        <end position="52"/>
    </location>
</feature>
<sequence length="146" mass="16230">MSAASSSRRPFCPIHNPRPSSVVNKQSSIMSSSKRYDDHSNLSSSLSLPISSSIPSPIMWSSTSTSPSPISSPNLSQPFIHHFRICPMREHLNLMINSSNRKFDRNCQSSPSSLNRLLSQSALSLRSCHITHATIISRKQNVNPYH</sequence>
<evidence type="ECO:0000313" key="3">
    <source>
        <dbReference type="RefSeq" id="XP_027198437.1"/>
    </source>
</evidence>
<dbReference type="AlphaFoldDB" id="A0A6P6XYR9"/>
<evidence type="ECO:0000313" key="2">
    <source>
        <dbReference type="Proteomes" id="UP000515146"/>
    </source>
</evidence>
<dbReference type="Proteomes" id="UP000515146">
    <property type="component" value="Unplaced"/>
</dbReference>
<reference evidence="3" key="1">
    <citation type="submission" date="2025-08" db="UniProtKB">
        <authorList>
            <consortium name="RefSeq"/>
        </authorList>
    </citation>
    <scope>IDENTIFICATION</scope>
    <source>
        <strain evidence="3">Airmid</strain>
    </source>
</reference>
<organism evidence="2 3">
    <name type="scientific">Dermatophagoides pteronyssinus</name>
    <name type="common">European house dust mite</name>
    <dbReference type="NCBI Taxonomy" id="6956"/>
    <lineage>
        <taxon>Eukaryota</taxon>
        <taxon>Metazoa</taxon>
        <taxon>Ecdysozoa</taxon>
        <taxon>Arthropoda</taxon>
        <taxon>Chelicerata</taxon>
        <taxon>Arachnida</taxon>
        <taxon>Acari</taxon>
        <taxon>Acariformes</taxon>
        <taxon>Sarcoptiformes</taxon>
        <taxon>Astigmata</taxon>
        <taxon>Psoroptidia</taxon>
        <taxon>Analgoidea</taxon>
        <taxon>Pyroglyphidae</taxon>
        <taxon>Dermatophagoidinae</taxon>
        <taxon>Dermatophagoides</taxon>
    </lineage>
</organism>
<feature type="compositionally biased region" description="Polar residues" evidence="1">
    <location>
        <begin position="18"/>
        <end position="33"/>
    </location>
</feature>
<name>A0A6P6XYR9_DERPT</name>